<feature type="non-terminal residue" evidence="3">
    <location>
        <position position="1"/>
    </location>
</feature>
<dbReference type="InterPro" id="IPR031478">
    <property type="entry name" value="SPATA1_C"/>
</dbReference>
<dbReference type="InterPro" id="IPR039062">
    <property type="entry name" value="SPAT1"/>
</dbReference>
<gene>
    <name evidence="3" type="ORF">pdam_00023877</name>
</gene>
<dbReference type="Pfam" id="PF15743">
    <property type="entry name" value="SPATA1_C"/>
    <property type="match status" value="1"/>
</dbReference>
<protein>
    <recommendedName>
        <fullName evidence="2">Spermatogenesis-associated protein 1 C-terminal domain-containing protein</fullName>
    </recommendedName>
</protein>
<sequence>KNIWKKKFFEEKRKTAALEEQVNRLRHEVDAQHKTLMSYLESKEREGGRPQAGGDFKSPSEKTNQRMSLARLQHEVEELRRRIEELKAKLTAEMKIRFLTTAIHLPTDLKNI</sequence>
<evidence type="ECO:0000259" key="2">
    <source>
        <dbReference type="Pfam" id="PF15743"/>
    </source>
</evidence>
<evidence type="ECO:0000313" key="4">
    <source>
        <dbReference type="Proteomes" id="UP000275408"/>
    </source>
</evidence>
<evidence type="ECO:0000313" key="3">
    <source>
        <dbReference type="EMBL" id="RMX46219.1"/>
    </source>
</evidence>
<dbReference type="PANTHER" id="PTHR14421">
    <property type="entry name" value="SPERMATOGENESIS-ASSOCIATED PROTEIN 1"/>
    <property type="match status" value="1"/>
</dbReference>
<accession>A0A3M6TY72</accession>
<name>A0A3M6TY72_POCDA</name>
<evidence type="ECO:0000256" key="1">
    <source>
        <dbReference type="SAM" id="MobiDB-lite"/>
    </source>
</evidence>
<dbReference type="Proteomes" id="UP000275408">
    <property type="component" value="Unassembled WGS sequence"/>
</dbReference>
<feature type="non-terminal residue" evidence="3">
    <location>
        <position position="112"/>
    </location>
</feature>
<organism evidence="3 4">
    <name type="scientific">Pocillopora damicornis</name>
    <name type="common">Cauliflower coral</name>
    <name type="synonym">Millepora damicornis</name>
    <dbReference type="NCBI Taxonomy" id="46731"/>
    <lineage>
        <taxon>Eukaryota</taxon>
        <taxon>Metazoa</taxon>
        <taxon>Cnidaria</taxon>
        <taxon>Anthozoa</taxon>
        <taxon>Hexacorallia</taxon>
        <taxon>Scleractinia</taxon>
        <taxon>Astrocoeniina</taxon>
        <taxon>Pocilloporidae</taxon>
        <taxon>Pocillopora</taxon>
    </lineage>
</organism>
<dbReference type="OrthoDB" id="9901850at2759"/>
<reference evidence="3 4" key="1">
    <citation type="journal article" date="2018" name="Sci. Rep.">
        <title>Comparative analysis of the Pocillopora damicornis genome highlights role of immune system in coral evolution.</title>
        <authorList>
            <person name="Cunning R."/>
            <person name="Bay R.A."/>
            <person name="Gillette P."/>
            <person name="Baker A.C."/>
            <person name="Traylor-Knowles N."/>
        </authorList>
    </citation>
    <scope>NUCLEOTIDE SEQUENCE [LARGE SCALE GENOMIC DNA]</scope>
    <source>
        <strain evidence="3">RSMAS</strain>
        <tissue evidence="3">Whole animal</tissue>
    </source>
</reference>
<feature type="domain" description="Spermatogenesis-associated protein 1 C-terminal" evidence="2">
    <location>
        <begin position="1"/>
        <end position="97"/>
    </location>
</feature>
<dbReference type="PANTHER" id="PTHR14421:SF3">
    <property type="entry name" value="SPERMATOGENESIS-ASSOCIATED PROTEIN 1"/>
    <property type="match status" value="1"/>
</dbReference>
<keyword evidence="4" id="KW-1185">Reference proteome</keyword>
<dbReference type="AlphaFoldDB" id="A0A3M6TY72"/>
<feature type="region of interest" description="Disordered" evidence="1">
    <location>
        <begin position="39"/>
        <end position="67"/>
    </location>
</feature>
<dbReference type="EMBL" id="RCHS01002707">
    <property type="protein sequence ID" value="RMX46219.1"/>
    <property type="molecule type" value="Genomic_DNA"/>
</dbReference>
<comment type="caution">
    <text evidence="3">The sequence shown here is derived from an EMBL/GenBank/DDBJ whole genome shotgun (WGS) entry which is preliminary data.</text>
</comment>
<proteinExistence type="predicted"/>